<evidence type="ECO:0000313" key="1">
    <source>
        <dbReference type="EMBL" id="SIS86167.1"/>
    </source>
</evidence>
<dbReference type="Proteomes" id="UP000185781">
    <property type="component" value="Unassembled WGS sequence"/>
</dbReference>
<gene>
    <name evidence="1" type="ORF">SAMN05421785_103268</name>
</gene>
<dbReference type="STRING" id="373672.SAMN05421785_103268"/>
<reference evidence="1 2" key="1">
    <citation type="submission" date="2017-01" db="EMBL/GenBank/DDBJ databases">
        <authorList>
            <person name="Mah S.A."/>
            <person name="Swanson W.J."/>
            <person name="Moy G.W."/>
            <person name="Vacquier V.D."/>
        </authorList>
    </citation>
    <scope>NUCLEOTIDE SEQUENCE [LARGE SCALE GENOMIC DNA]</scope>
    <source>
        <strain evidence="1 2">DSM 18014</strain>
    </source>
</reference>
<protein>
    <submittedName>
        <fullName evidence="1">Uncharacterized protein</fullName>
    </submittedName>
</protein>
<dbReference type="EMBL" id="FTOV01000003">
    <property type="protein sequence ID" value="SIS86167.1"/>
    <property type="molecule type" value="Genomic_DNA"/>
</dbReference>
<accession>A0A1N7MJA7</accession>
<proteinExistence type="predicted"/>
<organism evidence="1 2">
    <name type="scientific">Chryseobacterium gambrini</name>
    <dbReference type="NCBI Taxonomy" id="373672"/>
    <lineage>
        <taxon>Bacteria</taxon>
        <taxon>Pseudomonadati</taxon>
        <taxon>Bacteroidota</taxon>
        <taxon>Flavobacteriia</taxon>
        <taxon>Flavobacteriales</taxon>
        <taxon>Weeksellaceae</taxon>
        <taxon>Chryseobacterium group</taxon>
        <taxon>Chryseobacterium</taxon>
    </lineage>
</organism>
<name>A0A1N7MJA7_9FLAO</name>
<evidence type="ECO:0000313" key="2">
    <source>
        <dbReference type="Proteomes" id="UP000185781"/>
    </source>
</evidence>
<dbReference type="AlphaFoldDB" id="A0A1N7MJA7"/>
<sequence>MNSTFTIKTYSIFNAKYKKNKMKTQHHYSDIIFDRNRYTIEWSDIENAETDYDNYLNDIETSCDGFLKMMTFKKIYIN</sequence>